<feature type="transmembrane region" description="Helical" evidence="8">
    <location>
        <begin position="112"/>
        <end position="129"/>
    </location>
</feature>
<evidence type="ECO:0000256" key="2">
    <source>
        <dbReference type="ARBA" id="ARBA00010072"/>
    </source>
</evidence>
<organism evidence="10 12">
    <name type="scientific">Cupriavidus necator (strain ATCC 17699 / DSM 428 / KCTC 22496 / NCIMB 10442 / H16 / Stanier 337)</name>
    <name type="common">Ralstonia eutropha</name>
    <dbReference type="NCBI Taxonomy" id="381666"/>
    <lineage>
        <taxon>Bacteria</taxon>
        <taxon>Pseudomonadati</taxon>
        <taxon>Pseudomonadota</taxon>
        <taxon>Betaproteobacteria</taxon>
        <taxon>Burkholderiales</taxon>
        <taxon>Burkholderiaceae</taxon>
        <taxon>Cupriavidus</taxon>
    </lineage>
</organism>
<evidence type="ECO:0000256" key="4">
    <source>
        <dbReference type="ARBA" id="ARBA00022475"/>
    </source>
</evidence>
<protein>
    <submittedName>
        <fullName evidence="10">ABC-type transporter, permease component</fullName>
    </submittedName>
    <submittedName>
        <fullName evidence="11">Amino acid ABC transporter permease</fullName>
    </submittedName>
</protein>
<evidence type="ECO:0000259" key="9">
    <source>
        <dbReference type="PROSITE" id="PS50928"/>
    </source>
</evidence>
<evidence type="ECO:0000313" key="13">
    <source>
        <dbReference type="Proteomes" id="UP000296079"/>
    </source>
</evidence>
<keyword evidence="7 8" id="KW-0472">Membrane</keyword>
<dbReference type="GO" id="GO:0043190">
    <property type="term" value="C:ATP-binding cassette (ABC) transporter complex"/>
    <property type="evidence" value="ECO:0007669"/>
    <property type="project" value="InterPro"/>
</dbReference>
<dbReference type="InterPro" id="IPR035906">
    <property type="entry name" value="MetI-like_sf"/>
</dbReference>
<dbReference type="HOGENOM" id="CLU_019602_1_3_4"/>
<feature type="transmembrane region" description="Helical" evidence="8">
    <location>
        <begin position="73"/>
        <end position="92"/>
    </location>
</feature>
<keyword evidence="12" id="KW-1185">Reference proteome</keyword>
<dbReference type="InterPro" id="IPR000515">
    <property type="entry name" value="MetI-like"/>
</dbReference>
<dbReference type="STRING" id="381666.H16_B2489"/>
<keyword evidence="6 8" id="KW-1133">Transmembrane helix</keyword>
<feature type="transmembrane region" description="Helical" evidence="8">
    <location>
        <begin position="20"/>
        <end position="45"/>
    </location>
</feature>
<evidence type="ECO:0000313" key="11">
    <source>
        <dbReference type="EMBL" id="QCC05033.1"/>
    </source>
</evidence>
<dbReference type="EMBL" id="AM260480">
    <property type="protein sequence ID" value="CAJ97271.1"/>
    <property type="molecule type" value="Genomic_DNA"/>
</dbReference>
<dbReference type="eggNOG" id="COG0765">
    <property type="taxonomic scope" value="Bacteria"/>
</dbReference>
<comment type="similarity">
    <text evidence="2">Belongs to the binding-protein-dependent transport system permease family. HisMQ subfamily.</text>
</comment>
<dbReference type="Proteomes" id="UP000296079">
    <property type="component" value="Chromosome 2"/>
</dbReference>
<dbReference type="SUPFAM" id="SSF161098">
    <property type="entry name" value="MetI-like"/>
    <property type="match status" value="1"/>
</dbReference>
<keyword evidence="4" id="KW-1003">Cell membrane</keyword>
<evidence type="ECO:0000256" key="8">
    <source>
        <dbReference type="RuleBase" id="RU363032"/>
    </source>
</evidence>
<dbReference type="KEGG" id="reh:H16_B2489"/>
<dbReference type="InterPro" id="IPR043429">
    <property type="entry name" value="ArtM/GltK/GlnP/TcyL/YhdX-like"/>
</dbReference>
<evidence type="ECO:0000313" key="12">
    <source>
        <dbReference type="Proteomes" id="UP000008210"/>
    </source>
</evidence>
<dbReference type="RefSeq" id="WP_011617911.1">
    <property type="nucleotide sequence ID" value="NC_008314.1"/>
</dbReference>
<reference evidence="10 12" key="1">
    <citation type="journal article" date="2006" name="Nat. Biotechnol.">
        <title>Genome sequence of the bioplastic-producing 'Knallgas' bacterium Ralstonia eutropha H16.</title>
        <authorList>
            <person name="Pohlmann A."/>
            <person name="Fricke W.F."/>
            <person name="Reinecke F."/>
            <person name="Kusian B."/>
            <person name="Liesegang H."/>
            <person name="Cramm R."/>
            <person name="Eitinger T."/>
            <person name="Ewering C."/>
            <person name="Potter M."/>
            <person name="Schwartz E."/>
            <person name="Strittmatter A."/>
            <person name="Voss I."/>
            <person name="Gottschalk G."/>
            <person name="Steinbuechel A."/>
            <person name="Friedrich B."/>
            <person name="Bowien B."/>
        </authorList>
    </citation>
    <scope>NUCLEOTIDE SEQUENCE [LARGE SCALE GENOMIC DNA]</scope>
    <source>
        <strain evidence="12">ATCC 17699 / DSM 428 / KCTC 22496 / NCIMB 10442 / H16 / Stanier 337</strain>
        <strain evidence="10">H16</strain>
    </source>
</reference>
<dbReference type="GO" id="GO:0006865">
    <property type="term" value="P:amino acid transport"/>
    <property type="evidence" value="ECO:0007669"/>
    <property type="project" value="TreeGrafter"/>
</dbReference>
<keyword evidence="3 8" id="KW-0813">Transport</keyword>
<evidence type="ECO:0000256" key="1">
    <source>
        <dbReference type="ARBA" id="ARBA00004429"/>
    </source>
</evidence>
<dbReference type="EMBL" id="CP039288">
    <property type="protein sequence ID" value="QCC05033.1"/>
    <property type="molecule type" value="Genomic_DNA"/>
</dbReference>
<dbReference type="NCBIfam" id="TIGR01726">
    <property type="entry name" value="HEQRo_perm_3TM"/>
    <property type="match status" value="1"/>
</dbReference>
<dbReference type="Proteomes" id="UP000008210">
    <property type="component" value="Chromosome 2"/>
</dbReference>
<accession>Q0JYA3</accession>
<feature type="domain" description="ABC transmembrane type-1" evidence="9">
    <location>
        <begin position="21"/>
        <end position="231"/>
    </location>
</feature>
<evidence type="ECO:0000256" key="6">
    <source>
        <dbReference type="ARBA" id="ARBA00022989"/>
    </source>
</evidence>
<evidence type="ECO:0000256" key="7">
    <source>
        <dbReference type="ARBA" id="ARBA00023136"/>
    </source>
</evidence>
<reference evidence="11 13" key="2">
    <citation type="submission" date="2019-04" db="EMBL/GenBank/DDBJ databases">
        <title>Long-read de novo sequencing of Cupriavidus necator H16.</title>
        <authorList>
            <person name="Little G.T."/>
            <person name="Ehsaan M."/>
            <person name="Arenas-Lopez C."/>
            <person name="Jawed K."/>
            <person name="Winzer K."/>
            <person name="Kovacs K."/>
            <person name="Malys N."/>
            <person name="Minton N.P."/>
        </authorList>
    </citation>
    <scope>NUCLEOTIDE SEQUENCE [LARGE SCALE GENOMIC DNA]</scope>
    <source>
        <strain evidence="11 13">H16</strain>
    </source>
</reference>
<dbReference type="PROSITE" id="PS50928">
    <property type="entry name" value="ABC_TM1"/>
    <property type="match status" value="1"/>
</dbReference>
<evidence type="ECO:0000313" key="10">
    <source>
        <dbReference type="EMBL" id="CAJ97271.1"/>
    </source>
</evidence>
<dbReference type="AlphaFoldDB" id="Q0JYA3"/>
<evidence type="ECO:0000256" key="3">
    <source>
        <dbReference type="ARBA" id="ARBA00022448"/>
    </source>
</evidence>
<name>Q0JYA3_CUPNH</name>
<dbReference type="PANTHER" id="PTHR30614:SF47">
    <property type="entry name" value="ABC TRANSPORTER PERMEASE"/>
    <property type="match status" value="1"/>
</dbReference>
<dbReference type="Gene3D" id="1.10.3720.10">
    <property type="entry name" value="MetI-like"/>
    <property type="match status" value="1"/>
</dbReference>
<dbReference type="PANTHER" id="PTHR30614">
    <property type="entry name" value="MEMBRANE COMPONENT OF AMINO ACID ABC TRANSPORTER"/>
    <property type="match status" value="1"/>
</dbReference>
<keyword evidence="5 8" id="KW-0812">Transmembrane</keyword>
<gene>
    <name evidence="10" type="ordered locus">H16_B2489</name>
    <name evidence="11" type="ORF">E6A55_31735</name>
</gene>
<feature type="transmembrane region" description="Helical" evidence="8">
    <location>
        <begin position="212"/>
        <end position="235"/>
    </location>
</feature>
<dbReference type="OrthoDB" id="6534575at2"/>
<sequence length="246" mass="26327">MVSILWQSLPAKYLHWLLGGFAMTVALSLAVFLLGCALAAAWLALRRVPWRPVAIAANAVIGLLRKTPLLVQLFFWYFGAAQLLGDAAIGAISDWRGLQMCAVAIPAPSLEALASVFGIALYASAFYAQELEAGIAAVPRGQFAAALALGFAPRAAWWRIVLPQALRIAARPMVGQFCQTIKNTSLAMAIGFAELSYTARQVETDTLMAFQAFGIATLLYAALILSLQAVAPALLRRLGWTGARHA</sequence>
<dbReference type="InterPro" id="IPR010065">
    <property type="entry name" value="AA_ABC_transptr_permease_3TM"/>
</dbReference>
<dbReference type="GO" id="GO:0022857">
    <property type="term" value="F:transmembrane transporter activity"/>
    <property type="evidence" value="ECO:0007669"/>
    <property type="project" value="InterPro"/>
</dbReference>
<proteinExistence type="inferred from homology"/>
<comment type="subcellular location">
    <subcellularLocation>
        <location evidence="1">Cell inner membrane</location>
        <topology evidence="1">Multi-pass membrane protein</topology>
    </subcellularLocation>
    <subcellularLocation>
        <location evidence="8">Cell membrane</location>
        <topology evidence="8">Multi-pass membrane protein</topology>
    </subcellularLocation>
</comment>
<evidence type="ECO:0000256" key="5">
    <source>
        <dbReference type="ARBA" id="ARBA00022692"/>
    </source>
</evidence>
<dbReference type="Pfam" id="PF00528">
    <property type="entry name" value="BPD_transp_1"/>
    <property type="match status" value="1"/>
</dbReference>